<dbReference type="Proteomes" id="UP001595846">
    <property type="component" value="Unassembled WGS sequence"/>
</dbReference>
<evidence type="ECO:0000256" key="1">
    <source>
        <dbReference type="SAM" id="Phobius"/>
    </source>
</evidence>
<proteinExistence type="predicted"/>
<sequence>MRPLRGPARTRRPAPIADVRTAFWVSLIDTVTIGCWFTLVVIESRTHFTALAGLGVLWFGALLRTGFVVTSLGWDHTMTNPRWIVVSGIYTAIWIGWLLIAEGIGGRIGVSLAGAVLVVALTLHFAIANGMARPRAPRSPEPGSIDWSLALAPAVVLASGATVLLGLVWYVDVTMYATTLAVGTQTIVLEVDTIAHGIAAFGCGSFLGTHRLLSSAASW</sequence>
<name>A0ABD5NNR1_9EURY</name>
<comment type="caution">
    <text evidence="2">The sequence shown here is derived from an EMBL/GenBank/DDBJ whole genome shotgun (WGS) entry which is preliminary data.</text>
</comment>
<organism evidence="2 3">
    <name type="scientific">Halovivax cerinus</name>
    <dbReference type="NCBI Taxonomy" id="1487865"/>
    <lineage>
        <taxon>Archaea</taxon>
        <taxon>Methanobacteriati</taxon>
        <taxon>Methanobacteriota</taxon>
        <taxon>Stenosarchaea group</taxon>
        <taxon>Halobacteria</taxon>
        <taxon>Halobacteriales</taxon>
        <taxon>Natrialbaceae</taxon>
        <taxon>Halovivax</taxon>
    </lineage>
</organism>
<feature type="transmembrane region" description="Helical" evidence="1">
    <location>
        <begin position="48"/>
        <end position="70"/>
    </location>
</feature>
<protein>
    <submittedName>
        <fullName evidence="2">Uncharacterized protein</fullName>
    </submittedName>
</protein>
<evidence type="ECO:0000313" key="2">
    <source>
        <dbReference type="EMBL" id="MFC3958491.1"/>
    </source>
</evidence>
<keyword evidence="1" id="KW-0472">Membrane</keyword>
<dbReference type="EMBL" id="JBHSAQ010000003">
    <property type="protein sequence ID" value="MFC3958491.1"/>
    <property type="molecule type" value="Genomic_DNA"/>
</dbReference>
<keyword evidence="1" id="KW-0812">Transmembrane</keyword>
<feature type="transmembrane region" description="Helical" evidence="1">
    <location>
        <begin position="82"/>
        <end position="100"/>
    </location>
</feature>
<keyword evidence="1" id="KW-1133">Transmembrane helix</keyword>
<accession>A0ABD5NNR1</accession>
<dbReference type="GeneID" id="73903885"/>
<reference evidence="2 3" key="1">
    <citation type="journal article" date="2019" name="Int. J. Syst. Evol. Microbiol.">
        <title>The Global Catalogue of Microorganisms (GCM) 10K type strain sequencing project: providing services to taxonomists for standard genome sequencing and annotation.</title>
        <authorList>
            <consortium name="The Broad Institute Genomics Platform"/>
            <consortium name="The Broad Institute Genome Sequencing Center for Infectious Disease"/>
            <person name="Wu L."/>
            <person name="Ma J."/>
        </authorList>
    </citation>
    <scope>NUCLEOTIDE SEQUENCE [LARGE SCALE GENOMIC DNA]</scope>
    <source>
        <strain evidence="2 3">IBRC-M 10256</strain>
    </source>
</reference>
<feature type="transmembrane region" description="Helical" evidence="1">
    <location>
        <begin position="149"/>
        <end position="171"/>
    </location>
</feature>
<feature type="transmembrane region" description="Helical" evidence="1">
    <location>
        <begin position="106"/>
        <end position="128"/>
    </location>
</feature>
<dbReference type="RefSeq" id="WP_256531164.1">
    <property type="nucleotide sequence ID" value="NZ_CP101824.1"/>
</dbReference>
<gene>
    <name evidence="2" type="ORF">ACFOUR_08945</name>
</gene>
<feature type="transmembrane region" description="Helical" evidence="1">
    <location>
        <begin position="21"/>
        <end position="42"/>
    </location>
</feature>
<dbReference type="AlphaFoldDB" id="A0ABD5NNR1"/>
<keyword evidence="3" id="KW-1185">Reference proteome</keyword>
<evidence type="ECO:0000313" key="3">
    <source>
        <dbReference type="Proteomes" id="UP001595846"/>
    </source>
</evidence>